<dbReference type="GO" id="GO:0005524">
    <property type="term" value="F:ATP binding"/>
    <property type="evidence" value="ECO:0007669"/>
    <property type="project" value="UniProtKB-UniRule"/>
</dbReference>
<comment type="subunit">
    <text evidence="7">Monomer.</text>
</comment>
<keyword evidence="7" id="KW-0479">Metal-binding</keyword>
<evidence type="ECO:0000313" key="8">
    <source>
        <dbReference type="EMBL" id="EHL73670.1"/>
    </source>
</evidence>
<protein>
    <recommendedName>
        <fullName evidence="7">Shikimate kinase</fullName>
        <shortName evidence="7">SK</shortName>
        <ecNumber evidence="7">2.7.1.71</ecNumber>
    </recommendedName>
</protein>
<dbReference type="HOGENOM" id="CLU_057607_4_3_9"/>
<comment type="caution">
    <text evidence="8">The sequence shown here is derived from an EMBL/GenBank/DDBJ whole genome shotgun (WGS) entry which is preliminary data.</text>
</comment>
<feature type="binding site" evidence="7">
    <location>
        <position position="59"/>
    </location>
    <ligand>
        <name>substrate</name>
    </ligand>
</feature>
<name>G9QPM9_9BACI</name>
<accession>G9QPM9</accession>
<keyword evidence="7" id="KW-0963">Cytoplasm</keyword>
<evidence type="ECO:0000313" key="9">
    <source>
        <dbReference type="Proteomes" id="UP000011747"/>
    </source>
</evidence>
<dbReference type="Pfam" id="PF01202">
    <property type="entry name" value="SKI"/>
    <property type="match status" value="1"/>
</dbReference>
<keyword evidence="5 7" id="KW-0067">ATP-binding</keyword>
<comment type="function">
    <text evidence="7">Catalyzes the specific phosphorylation of the 3-hydroxyl group of shikimic acid using ATP as a cosubstrate.</text>
</comment>
<keyword evidence="3 7" id="KW-0547">Nucleotide-binding</keyword>
<dbReference type="EC" id="2.7.1.71" evidence="7"/>
<dbReference type="GO" id="GO:0009073">
    <property type="term" value="P:aromatic amino acid family biosynthetic process"/>
    <property type="evidence" value="ECO:0007669"/>
    <property type="project" value="UniProtKB-KW"/>
</dbReference>
<dbReference type="InterPro" id="IPR000623">
    <property type="entry name" value="Shikimate_kinase/TSH1"/>
</dbReference>
<dbReference type="GO" id="GO:0004765">
    <property type="term" value="F:shikimate kinase activity"/>
    <property type="evidence" value="ECO:0007669"/>
    <property type="project" value="UniProtKB-UniRule"/>
</dbReference>
<sequence>MKMKPVFLIGFMGAGKTTIGQALGARLNKPVYDTDQLIERKYGKSISKIFELYGEQEFRKMETALLKEITEKSGIITTGGGIILTNENREWMKKTGDVIFLQCDFSSLWERLEGDHTRPLVYHRKKDEVESLYKNRLPLYLESATITIDTTDKTVEETVDEIIRRLNG</sequence>
<dbReference type="Proteomes" id="UP000011747">
    <property type="component" value="Unassembled WGS sequence"/>
</dbReference>
<keyword evidence="1 7" id="KW-0028">Amino-acid biosynthesis</keyword>
<comment type="subcellular location">
    <subcellularLocation>
        <location evidence="7">Cytoplasm</location>
    </subcellularLocation>
</comment>
<dbReference type="PANTHER" id="PTHR21087:SF16">
    <property type="entry name" value="SHIKIMATE KINASE 1, CHLOROPLASTIC"/>
    <property type="match status" value="1"/>
</dbReference>
<dbReference type="PANTHER" id="PTHR21087">
    <property type="entry name" value="SHIKIMATE KINASE"/>
    <property type="match status" value="1"/>
</dbReference>
<dbReference type="AlphaFoldDB" id="G9QPM9"/>
<keyword evidence="2 7" id="KW-0808">Transferase</keyword>
<evidence type="ECO:0000256" key="5">
    <source>
        <dbReference type="ARBA" id="ARBA00022840"/>
    </source>
</evidence>
<keyword evidence="4 7" id="KW-0418">Kinase</keyword>
<feature type="binding site" evidence="7">
    <location>
        <position position="35"/>
    </location>
    <ligand>
        <name>substrate</name>
    </ligand>
</feature>
<keyword evidence="9" id="KW-1185">Reference proteome</keyword>
<evidence type="ECO:0000256" key="6">
    <source>
        <dbReference type="ARBA" id="ARBA00023141"/>
    </source>
</evidence>
<evidence type="ECO:0000256" key="7">
    <source>
        <dbReference type="HAMAP-Rule" id="MF_00109"/>
    </source>
</evidence>
<feature type="binding site" evidence="7">
    <location>
        <position position="17"/>
    </location>
    <ligand>
        <name>Mg(2+)</name>
        <dbReference type="ChEBI" id="CHEBI:18420"/>
    </ligand>
</feature>
<dbReference type="InterPro" id="IPR031322">
    <property type="entry name" value="Shikimate/glucono_kinase"/>
</dbReference>
<feature type="binding site" evidence="7">
    <location>
        <position position="118"/>
    </location>
    <ligand>
        <name>ATP</name>
        <dbReference type="ChEBI" id="CHEBI:30616"/>
    </ligand>
</feature>
<proteinExistence type="inferred from homology"/>
<dbReference type="PRINTS" id="PR01100">
    <property type="entry name" value="SHIKIMTKNASE"/>
</dbReference>
<reference evidence="8 9" key="1">
    <citation type="submission" date="2011-09" db="EMBL/GenBank/DDBJ databases">
        <title>The Genome Sequence of Bacillus smithii 7_3_47FAA.</title>
        <authorList>
            <consortium name="The Broad Institute Genome Sequencing Platform"/>
            <person name="Earl A."/>
            <person name="Ward D."/>
            <person name="Feldgarden M."/>
            <person name="Gevers D."/>
            <person name="Daigneault M."/>
            <person name="Strauss J."/>
            <person name="Allen-Vercoe E."/>
            <person name="Young S.K."/>
            <person name="Zeng Q."/>
            <person name="Gargeya S."/>
            <person name="Fitzgerald M."/>
            <person name="Haas B."/>
            <person name="Abouelleil A."/>
            <person name="Alvarado L."/>
            <person name="Arachchi H.M."/>
            <person name="Berlin A."/>
            <person name="Brown A."/>
            <person name="Chapman S.B."/>
            <person name="Chen Z."/>
            <person name="Dunbar C."/>
            <person name="Freedman E."/>
            <person name="Gearin G."/>
            <person name="Goldberg J."/>
            <person name="Griggs A."/>
            <person name="Gujja S."/>
            <person name="Heiman D."/>
            <person name="Howarth C."/>
            <person name="Larson L."/>
            <person name="Lui A."/>
            <person name="MacDonald P.J.P."/>
            <person name="Montmayeur A."/>
            <person name="Murphy C."/>
            <person name="Neiman D."/>
            <person name="Pearson M."/>
            <person name="Priest M."/>
            <person name="Roberts A."/>
            <person name="Saif S."/>
            <person name="Shea T."/>
            <person name="Shenoy N."/>
            <person name="Sisk P."/>
            <person name="Stolte C."/>
            <person name="Sykes S."/>
            <person name="Wortman J."/>
            <person name="Nusbaum C."/>
            <person name="Birren B."/>
        </authorList>
    </citation>
    <scope>NUCLEOTIDE SEQUENCE [LARGE SCALE GENOMIC DNA]</scope>
    <source>
        <strain evidence="8 9">7_3_47FAA</strain>
    </source>
</reference>
<evidence type="ECO:0000256" key="4">
    <source>
        <dbReference type="ARBA" id="ARBA00022777"/>
    </source>
</evidence>
<dbReference type="Gene3D" id="3.40.50.300">
    <property type="entry name" value="P-loop containing nucleotide triphosphate hydrolases"/>
    <property type="match status" value="1"/>
</dbReference>
<dbReference type="InterPro" id="IPR027417">
    <property type="entry name" value="P-loop_NTPase"/>
</dbReference>
<dbReference type="CDD" id="cd00464">
    <property type="entry name" value="SK"/>
    <property type="match status" value="1"/>
</dbReference>
<comment type="catalytic activity">
    <reaction evidence="7">
        <text>shikimate + ATP = 3-phosphoshikimate + ADP + H(+)</text>
        <dbReference type="Rhea" id="RHEA:13121"/>
        <dbReference type="ChEBI" id="CHEBI:15378"/>
        <dbReference type="ChEBI" id="CHEBI:30616"/>
        <dbReference type="ChEBI" id="CHEBI:36208"/>
        <dbReference type="ChEBI" id="CHEBI:145989"/>
        <dbReference type="ChEBI" id="CHEBI:456216"/>
        <dbReference type="EC" id="2.7.1.71"/>
    </reaction>
</comment>
<comment type="similarity">
    <text evidence="7">Belongs to the shikimate kinase family.</text>
</comment>
<comment type="cofactor">
    <cofactor evidence="7">
        <name>Mg(2+)</name>
        <dbReference type="ChEBI" id="CHEBI:18420"/>
    </cofactor>
    <text evidence="7">Binds 1 Mg(2+) ion per subunit.</text>
</comment>
<evidence type="ECO:0000256" key="3">
    <source>
        <dbReference type="ARBA" id="ARBA00022741"/>
    </source>
</evidence>
<feature type="binding site" evidence="7">
    <location>
        <position position="136"/>
    </location>
    <ligand>
        <name>substrate</name>
    </ligand>
</feature>
<dbReference type="EMBL" id="ACWF01000156">
    <property type="protein sequence ID" value="EHL73670.1"/>
    <property type="molecule type" value="Genomic_DNA"/>
</dbReference>
<feature type="binding site" evidence="7">
    <location>
        <position position="80"/>
    </location>
    <ligand>
        <name>substrate</name>
    </ligand>
</feature>
<evidence type="ECO:0000256" key="2">
    <source>
        <dbReference type="ARBA" id="ARBA00022679"/>
    </source>
</evidence>
<keyword evidence="6 7" id="KW-0057">Aromatic amino acid biosynthesis</keyword>
<dbReference type="GO" id="GO:0009423">
    <property type="term" value="P:chorismate biosynthetic process"/>
    <property type="evidence" value="ECO:0007669"/>
    <property type="project" value="UniProtKB-UniRule"/>
</dbReference>
<dbReference type="SUPFAM" id="SSF52540">
    <property type="entry name" value="P-loop containing nucleoside triphosphate hydrolases"/>
    <property type="match status" value="1"/>
</dbReference>
<gene>
    <name evidence="7" type="primary">aroK</name>
    <name evidence="8" type="ORF">HMPREF1015_00246</name>
</gene>
<dbReference type="PATRIC" id="fig|665952.3.peg.3132"/>
<feature type="binding site" evidence="7">
    <location>
        <begin position="13"/>
        <end position="18"/>
    </location>
    <ligand>
        <name>ATP</name>
        <dbReference type="ChEBI" id="CHEBI:30616"/>
    </ligand>
</feature>
<comment type="caution">
    <text evidence="7">Lacks conserved residue(s) required for the propagation of feature annotation.</text>
</comment>
<comment type="pathway">
    <text evidence="7">Metabolic intermediate biosynthesis; chorismate biosynthesis; chorismate from D-erythrose 4-phosphate and phosphoenolpyruvate: step 5/7.</text>
</comment>
<dbReference type="HAMAP" id="MF_00109">
    <property type="entry name" value="Shikimate_kinase"/>
    <property type="match status" value="1"/>
</dbReference>
<organism evidence="8 9">
    <name type="scientific">Bacillus smithii 7_3_47FAA</name>
    <dbReference type="NCBI Taxonomy" id="665952"/>
    <lineage>
        <taxon>Bacteria</taxon>
        <taxon>Bacillati</taxon>
        <taxon>Bacillota</taxon>
        <taxon>Bacilli</taxon>
        <taxon>Bacillales</taxon>
        <taxon>Bacillaceae</taxon>
        <taxon>Bacillus</taxon>
    </lineage>
</organism>
<dbReference type="GO" id="GO:0005829">
    <property type="term" value="C:cytosol"/>
    <property type="evidence" value="ECO:0007669"/>
    <property type="project" value="TreeGrafter"/>
</dbReference>
<dbReference type="UniPathway" id="UPA00053">
    <property type="reaction ID" value="UER00088"/>
</dbReference>
<evidence type="ECO:0000256" key="1">
    <source>
        <dbReference type="ARBA" id="ARBA00022605"/>
    </source>
</evidence>
<dbReference type="GO" id="GO:0008652">
    <property type="term" value="P:amino acid biosynthetic process"/>
    <property type="evidence" value="ECO:0007669"/>
    <property type="project" value="UniProtKB-KW"/>
</dbReference>
<keyword evidence="7" id="KW-0460">Magnesium</keyword>
<dbReference type="GO" id="GO:0000287">
    <property type="term" value="F:magnesium ion binding"/>
    <property type="evidence" value="ECO:0007669"/>
    <property type="project" value="UniProtKB-UniRule"/>
</dbReference>